<dbReference type="Pfam" id="PF14307">
    <property type="entry name" value="Glyco_tran_WbsX"/>
    <property type="match status" value="1"/>
</dbReference>
<dbReference type="PANTHER" id="PTHR41244:SF1">
    <property type="entry name" value="GLYCOSYLTRANSFERASE"/>
    <property type="match status" value="1"/>
</dbReference>
<dbReference type="KEGG" id="mtw:CQW49_18010"/>
<dbReference type="EMBL" id="CP023737">
    <property type="protein sequence ID" value="ATQ69562.1"/>
    <property type="molecule type" value="Genomic_DNA"/>
</dbReference>
<dbReference type="STRING" id="595536.GCA_000178815_01578"/>
<dbReference type="GO" id="GO:0016787">
    <property type="term" value="F:hydrolase activity"/>
    <property type="evidence" value="ECO:0007669"/>
    <property type="project" value="UniProtKB-KW"/>
</dbReference>
<keyword evidence="2" id="KW-1185">Reference proteome</keyword>
<protein>
    <submittedName>
        <fullName evidence="1">Glycosyl hydrolase</fullName>
    </submittedName>
</protein>
<evidence type="ECO:0000313" key="1">
    <source>
        <dbReference type="EMBL" id="ATQ69562.1"/>
    </source>
</evidence>
<accession>A0A2D2D3I2</accession>
<sequence length="431" mass="49371">MGILEQILFNTSSGPNYRLDEQENHVRQTPPVTLIAYYLPQFHPIPQNDAWWGKGFTEWTNVTKAVPRFKGHYQPRLPGELGFYDLRNKDVIARQAELARSYGVGGFCFHYYWFDGDRLLETPLNIFLQNPDIDIKFCINWANENWTRRWSGDDKQILKAQRYSPESDAAFARSLEPLFRDPRYIRIDGRPLMLVYRPGLLPDASETVARWREHFAAIGENPYIVMAQMDDGDDPRLYGMDAAAGFPPHRVGWTATFIPSETLERFDAAYHANVVAYEAMIEASLNHRPTGYKLFPGVCPSWDNEARRPGKGSCFAGASPRLYEDWLTGACRAVLTDAQTRDERIVFINAWNEWGEGAYLEPDRHYGYAYLVATANALRRVENQRDNEGAIEGAKGASNRNSVKQRIRRRARRMAGVIADTLEGAARFLRF</sequence>
<dbReference type="CDD" id="cd11579">
    <property type="entry name" value="Glyco_tran_WbsX"/>
    <property type="match status" value="1"/>
</dbReference>
<dbReference type="Proteomes" id="UP000230709">
    <property type="component" value="Chromosome"/>
</dbReference>
<reference evidence="2" key="1">
    <citation type="submission" date="2017-10" db="EMBL/GenBank/DDBJ databases">
        <title>Completed PacBio SMRT sequence of Methylosinus trichosporium OB3b reveals presence of a third large plasmid.</title>
        <authorList>
            <person name="Charles T.C."/>
            <person name="Lynch M.D.J."/>
            <person name="Heil J.R."/>
            <person name="Cheng J."/>
        </authorList>
    </citation>
    <scope>NUCLEOTIDE SEQUENCE [LARGE SCALE GENOMIC DNA]</scope>
    <source>
        <strain evidence="2">OB3b</strain>
    </source>
</reference>
<proteinExistence type="predicted"/>
<dbReference type="InterPro" id="IPR032719">
    <property type="entry name" value="WbsX"/>
</dbReference>
<evidence type="ECO:0000313" key="2">
    <source>
        <dbReference type="Proteomes" id="UP000230709"/>
    </source>
</evidence>
<dbReference type="RefSeq" id="WP_003610234.1">
    <property type="nucleotide sequence ID" value="NZ_ADVE02000001.1"/>
</dbReference>
<dbReference type="PANTHER" id="PTHR41244">
    <property type="entry name" value="RHAMNAN SYNTHESIS F"/>
    <property type="match status" value="1"/>
</dbReference>
<dbReference type="AlphaFoldDB" id="A0A2D2D3I2"/>
<name>A0A2D2D3I2_METT3</name>
<dbReference type="Gene3D" id="3.20.20.80">
    <property type="entry name" value="Glycosidases"/>
    <property type="match status" value="1"/>
</dbReference>
<gene>
    <name evidence="1" type="ORF">CQW49_18010</name>
</gene>
<keyword evidence="1" id="KW-0378">Hydrolase</keyword>
<organism evidence="1 2">
    <name type="scientific">Methylosinus trichosporium (strain ATCC 35070 / NCIMB 11131 / UNIQEM 75 / OB3b)</name>
    <dbReference type="NCBI Taxonomy" id="595536"/>
    <lineage>
        <taxon>Bacteria</taxon>
        <taxon>Pseudomonadati</taxon>
        <taxon>Pseudomonadota</taxon>
        <taxon>Alphaproteobacteria</taxon>
        <taxon>Hyphomicrobiales</taxon>
        <taxon>Methylocystaceae</taxon>
        <taxon>Methylosinus</taxon>
    </lineage>
</organism>